<dbReference type="RefSeq" id="WP_386721395.1">
    <property type="nucleotide sequence ID" value="NZ_JBHRSZ010000004.1"/>
</dbReference>
<gene>
    <name evidence="2" type="primary">sixA</name>
    <name evidence="2" type="ORF">ACFOEK_12515</name>
</gene>
<dbReference type="InterPro" id="IPR004449">
    <property type="entry name" value="SixA"/>
</dbReference>
<accession>A0ABV7HHG3</accession>
<protein>
    <submittedName>
        <fullName evidence="2">Phosphohistidine phosphatase SixA</fullName>
    </submittedName>
</protein>
<dbReference type="Proteomes" id="UP001595476">
    <property type="component" value="Unassembled WGS sequence"/>
</dbReference>
<dbReference type="Gene3D" id="3.40.50.1240">
    <property type="entry name" value="Phosphoglycerate mutase-like"/>
    <property type="match status" value="1"/>
</dbReference>
<dbReference type="InterPro" id="IPR013078">
    <property type="entry name" value="His_Pase_superF_clade-1"/>
</dbReference>
<dbReference type="SMART" id="SM00855">
    <property type="entry name" value="PGAM"/>
    <property type="match status" value="1"/>
</dbReference>
<dbReference type="InterPro" id="IPR051021">
    <property type="entry name" value="Mito_Ser/Thr_phosphatase"/>
</dbReference>
<evidence type="ECO:0000313" key="2">
    <source>
        <dbReference type="EMBL" id="MFC3151855.1"/>
    </source>
</evidence>
<dbReference type="PANTHER" id="PTHR20935">
    <property type="entry name" value="PHOSPHOGLYCERATE MUTASE-RELATED"/>
    <property type="match status" value="1"/>
</dbReference>
<comment type="caution">
    <text evidence="2">The sequence shown here is derived from an EMBL/GenBank/DDBJ whole genome shotgun (WGS) entry which is preliminary data.</text>
</comment>
<reference evidence="3" key="1">
    <citation type="journal article" date="2019" name="Int. J. Syst. Evol. Microbiol.">
        <title>The Global Catalogue of Microorganisms (GCM) 10K type strain sequencing project: providing services to taxonomists for standard genome sequencing and annotation.</title>
        <authorList>
            <consortium name="The Broad Institute Genomics Platform"/>
            <consortium name="The Broad Institute Genome Sequencing Center for Infectious Disease"/>
            <person name="Wu L."/>
            <person name="Ma J."/>
        </authorList>
    </citation>
    <scope>NUCLEOTIDE SEQUENCE [LARGE SCALE GENOMIC DNA]</scope>
    <source>
        <strain evidence="3">KCTC 52438</strain>
    </source>
</reference>
<name>A0ABV7HHG3_9GAMM</name>
<evidence type="ECO:0000256" key="1">
    <source>
        <dbReference type="ARBA" id="ARBA00022801"/>
    </source>
</evidence>
<evidence type="ECO:0000313" key="3">
    <source>
        <dbReference type="Proteomes" id="UP001595476"/>
    </source>
</evidence>
<proteinExistence type="predicted"/>
<dbReference type="Pfam" id="PF00300">
    <property type="entry name" value="His_Phos_1"/>
    <property type="match status" value="1"/>
</dbReference>
<organism evidence="2 3">
    <name type="scientific">Litoribrevibacter euphylliae</name>
    <dbReference type="NCBI Taxonomy" id="1834034"/>
    <lineage>
        <taxon>Bacteria</taxon>
        <taxon>Pseudomonadati</taxon>
        <taxon>Pseudomonadota</taxon>
        <taxon>Gammaproteobacteria</taxon>
        <taxon>Oceanospirillales</taxon>
        <taxon>Oceanospirillaceae</taxon>
        <taxon>Litoribrevibacter</taxon>
    </lineage>
</organism>
<sequence length="155" mass="17130">MRIVIVRHGEASMGADSDAQRQLTDYGRKQALSTGKQLKDWVTDRTKILHSPFDRTSETASIIAGELDLPVEALDVLQAGTPYTHILNWLQSTQLTDVILVSHNPMVTELTNTLVYGNDALLQPPLMFDTGYACCLECEYPGAGCVELIKRVIPK</sequence>
<dbReference type="InterPro" id="IPR029033">
    <property type="entry name" value="His_PPase_superfam"/>
</dbReference>
<dbReference type="SUPFAM" id="SSF53254">
    <property type="entry name" value="Phosphoglycerate mutase-like"/>
    <property type="match status" value="1"/>
</dbReference>
<keyword evidence="3" id="KW-1185">Reference proteome</keyword>
<keyword evidence="1" id="KW-0378">Hydrolase</keyword>
<dbReference type="EMBL" id="JBHRSZ010000004">
    <property type="protein sequence ID" value="MFC3151855.1"/>
    <property type="molecule type" value="Genomic_DNA"/>
</dbReference>
<dbReference type="NCBIfam" id="TIGR00249">
    <property type="entry name" value="sixA"/>
    <property type="match status" value="1"/>
</dbReference>
<dbReference type="CDD" id="cd07067">
    <property type="entry name" value="HP_PGM_like"/>
    <property type="match status" value="1"/>
</dbReference>